<proteinExistence type="predicted"/>
<dbReference type="AlphaFoldDB" id="A0A6B2KP45"/>
<evidence type="ECO:0000256" key="1">
    <source>
        <dbReference type="SAM" id="MobiDB-lite"/>
    </source>
</evidence>
<keyword evidence="3" id="KW-1185">Reference proteome</keyword>
<name>A0A6B2KP45_9NEIS</name>
<dbReference type="Pfam" id="PF10975">
    <property type="entry name" value="DUF2802"/>
    <property type="match status" value="1"/>
</dbReference>
<comment type="caution">
    <text evidence="2">The sequence shown here is derived from an EMBL/GenBank/DDBJ whole genome shotgun (WGS) entry which is preliminary data.</text>
</comment>
<sequence length="131" mass="14235">MLGWLELVVVLALWTAALALPCVFWLRRQQSLRALDEHRFDQMQAQISRLQKDLHAQAGAQPSAVSQAPAPARRRADVPAPIEPSGGGSPYNQAIELARHGLSAGEVAERCGISRSEAELIVSLYRNSPTA</sequence>
<evidence type="ECO:0000313" key="2">
    <source>
        <dbReference type="EMBL" id="NDV11965.1"/>
    </source>
</evidence>
<dbReference type="EMBL" id="JAAGAA010000003">
    <property type="protein sequence ID" value="NDV11965.1"/>
    <property type="molecule type" value="Genomic_DNA"/>
</dbReference>
<reference evidence="2 3" key="1">
    <citation type="submission" date="2020-02" db="EMBL/GenBank/DDBJ databases">
        <authorList>
            <person name="Yang Z."/>
        </authorList>
    </citation>
    <scope>NUCLEOTIDE SEQUENCE [LARGE SCALE GENOMIC DNA]</scope>
    <source>
        <strain evidence="2 3">HX-7-9</strain>
    </source>
</reference>
<feature type="compositionally biased region" description="Low complexity" evidence="1">
    <location>
        <begin position="56"/>
        <end position="71"/>
    </location>
</feature>
<protein>
    <submittedName>
        <fullName evidence="2">DUF2802 domain-containing protein</fullName>
    </submittedName>
</protein>
<dbReference type="RefSeq" id="WP_163315218.1">
    <property type="nucleotide sequence ID" value="NZ_JAAGAA010000003.1"/>
</dbReference>
<evidence type="ECO:0000313" key="3">
    <source>
        <dbReference type="Proteomes" id="UP000482578"/>
    </source>
</evidence>
<feature type="region of interest" description="Disordered" evidence="1">
    <location>
        <begin position="51"/>
        <end position="90"/>
    </location>
</feature>
<accession>A0A6B2KP45</accession>
<dbReference type="Proteomes" id="UP000482578">
    <property type="component" value="Unassembled WGS sequence"/>
</dbReference>
<organism evidence="2 3">
    <name type="scientific">Crenobacter caeni</name>
    <dbReference type="NCBI Taxonomy" id="2705474"/>
    <lineage>
        <taxon>Bacteria</taxon>
        <taxon>Pseudomonadati</taxon>
        <taxon>Pseudomonadota</taxon>
        <taxon>Betaproteobacteria</taxon>
        <taxon>Neisseriales</taxon>
        <taxon>Neisseriaceae</taxon>
        <taxon>Crenobacter</taxon>
    </lineage>
</organism>
<dbReference type="InterPro" id="IPR021244">
    <property type="entry name" value="DUF2802"/>
</dbReference>
<gene>
    <name evidence="2" type="ORF">GZH52_04030</name>
</gene>